<dbReference type="EMBL" id="NBNE01002266">
    <property type="protein sequence ID" value="OWZ10974.1"/>
    <property type="molecule type" value="Genomic_DNA"/>
</dbReference>
<keyword evidence="2" id="KW-1185">Reference proteome</keyword>
<evidence type="ECO:0000313" key="1">
    <source>
        <dbReference type="EMBL" id="OWZ10974.1"/>
    </source>
</evidence>
<dbReference type="Proteomes" id="UP000198211">
    <property type="component" value="Unassembled WGS sequence"/>
</dbReference>
<protein>
    <submittedName>
        <fullName evidence="1">Uncharacterized protein</fullName>
    </submittedName>
</protein>
<gene>
    <name evidence="1" type="ORF">PHMEG_00016075</name>
</gene>
<accession>A0A225W0S7</accession>
<dbReference type="OrthoDB" id="129330at2759"/>
<dbReference type="AlphaFoldDB" id="A0A225W0S7"/>
<sequence>MWSHTTSCFKIAKLTGSSEICHYSFPRECESLSRIDESGFHSRRPPVYEYMNGFNPTIMGTFRCNHDVQLLLAGSGATDRIYYCCKHVTKTQKQTDSMAGVVLAAFQRREEREAIEKQNGSILPSATISRRRVGSMAFNTTNRQEVAGPLAVLYLLQSLCCYRSNDCCQLPLWENIKQLQGEGDYSCSLVEMSENGDNARDSTFCAVSILDNYLYRPHMCDIVNLYEFAARAFRRRKLAGTNPELFYLQGHPLKETHCMGMHVFESVPLITGFQIPRWKDDTLTSTRERYAAAALVLFRPFRCLEDLLEDAANSGDGWIQACLNWRNNRSDIAVEIMSNSDDYYAGKEKADRGDDCGLAFHSSELNYDSDESVNVVCLVPIFG</sequence>
<proteinExistence type="predicted"/>
<evidence type="ECO:0000313" key="2">
    <source>
        <dbReference type="Proteomes" id="UP000198211"/>
    </source>
</evidence>
<reference evidence="2" key="1">
    <citation type="submission" date="2017-03" db="EMBL/GenBank/DDBJ databases">
        <title>Phytopthora megakarya and P. palmivora, two closely related causual agents of cacao black pod achieved similar genome size and gene model numbers by different mechanisms.</title>
        <authorList>
            <person name="Ali S."/>
            <person name="Shao J."/>
            <person name="Larry D.J."/>
            <person name="Kronmiller B."/>
            <person name="Shen D."/>
            <person name="Strem M.D."/>
            <person name="Melnick R.L."/>
            <person name="Guiltinan M.J."/>
            <person name="Tyler B.M."/>
            <person name="Meinhardt L.W."/>
            <person name="Bailey B.A."/>
        </authorList>
    </citation>
    <scope>NUCLEOTIDE SEQUENCE [LARGE SCALE GENOMIC DNA]</scope>
    <source>
        <strain evidence="2">zdho120</strain>
    </source>
</reference>
<organism evidence="1 2">
    <name type="scientific">Phytophthora megakarya</name>
    <dbReference type="NCBI Taxonomy" id="4795"/>
    <lineage>
        <taxon>Eukaryota</taxon>
        <taxon>Sar</taxon>
        <taxon>Stramenopiles</taxon>
        <taxon>Oomycota</taxon>
        <taxon>Peronosporomycetes</taxon>
        <taxon>Peronosporales</taxon>
        <taxon>Peronosporaceae</taxon>
        <taxon>Phytophthora</taxon>
    </lineage>
</organism>
<comment type="caution">
    <text evidence="1">The sequence shown here is derived from an EMBL/GenBank/DDBJ whole genome shotgun (WGS) entry which is preliminary data.</text>
</comment>
<name>A0A225W0S7_9STRA</name>